<proteinExistence type="predicted"/>
<dbReference type="AlphaFoldDB" id="A0A2N9G9K9"/>
<evidence type="ECO:0000256" key="1">
    <source>
        <dbReference type="ARBA" id="ARBA00022737"/>
    </source>
</evidence>
<organism evidence="3">
    <name type="scientific">Fagus sylvatica</name>
    <name type="common">Beechnut</name>
    <dbReference type="NCBI Taxonomy" id="28930"/>
    <lineage>
        <taxon>Eukaryota</taxon>
        <taxon>Viridiplantae</taxon>
        <taxon>Streptophyta</taxon>
        <taxon>Embryophyta</taxon>
        <taxon>Tracheophyta</taxon>
        <taxon>Spermatophyta</taxon>
        <taxon>Magnoliopsida</taxon>
        <taxon>eudicotyledons</taxon>
        <taxon>Gunneridae</taxon>
        <taxon>Pentapetalae</taxon>
        <taxon>rosids</taxon>
        <taxon>fabids</taxon>
        <taxon>Fagales</taxon>
        <taxon>Fagaceae</taxon>
        <taxon>Fagus</taxon>
    </lineage>
</organism>
<gene>
    <name evidence="3" type="ORF">FSB_LOCUS24115</name>
</gene>
<name>A0A2N9G9K9_FAGSY</name>
<sequence>MGKKKPEETGATSKTKVSGKDISKEGKKEKLSVLEMLSSIEQKPDKPKMGSSSSSVATSGKTETKSCTKRVILQSYTNDIDLPPSDDENDNYASEEELTSNRQQRSELKPLDISKEVERLQCGSIDALADALDEFTGGVVLVSHDSRLISRVCEDEEKIEIWVVENGTVKTHPESFEE</sequence>
<evidence type="ECO:0000256" key="2">
    <source>
        <dbReference type="SAM" id="MobiDB-lite"/>
    </source>
</evidence>
<evidence type="ECO:0000313" key="3">
    <source>
        <dbReference type="EMBL" id="SPC96233.1"/>
    </source>
</evidence>
<keyword evidence="1" id="KW-0677">Repeat</keyword>
<feature type="compositionally biased region" description="Acidic residues" evidence="2">
    <location>
        <begin position="84"/>
        <end position="98"/>
    </location>
</feature>
<accession>A0A2N9G9K9</accession>
<dbReference type="PANTHER" id="PTHR19211">
    <property type="entry name" value="ATP-BINDING TRANSPORT PROTEIN-RELATED"/>
    <property type="match status" value="1"/>
</dbReference>
<feature type="region of interest" description="Disordered" evidence="2">
    <location>
        <begin position="1"/>
        <end position="112"/>
    </location>
</feature>
<feature type="compositionally biased region" description="Basic and acidic residues" evidence="2">
    <location>
        <begin position="18"/>
        <end position="32"/>
    </location>
</feature>
<dbReference type="Gene3D" id="3.40.50.300">
    <property type="entry name" value="P-loop containing nucleotide triphosphate hydrolases"/>
    <property type="match status" value="1"/>
</dbReference>
<evidence type="ECO:0008006" key="4">
    <source>
        <dbReference type="Google" id="ProtNLM"/>
    </source>
</evidence>
<dbReference type="InterPro" id="IPR027417">
    <property type="entry name" value="P-loop_NTPase"/>
</dbReference>
<dbReference type="EMBL" id="OIVN01001649">
    <property type="protein sequence ID" value="SPC96233.1"/>
    <property type="molecule type" value="Genomic_DNA"/>
</dbReference>
<protein>
    <recommendedName>
        <fullName evidence="4">ABC transporter domain-containing protein</fullName>
    </recommendedName>
</protein>
<dbReference type="PANTHER" id="PTHR19211:SF14">
    <property type="entry name" value="ATP-BINDING CASSETTE SUB-FAMILY F MEMBER 1"/>
    <property type="match status" value="1"/>
</dbReference>
<dbReference type="InterPro" id="IPR050611">
    <property type="entry name" value="ABCF"/>
</dbReference>
<dbReference type="GO" id="GO:0005524">
    <property type="term" value="F:ATP binding"/>
    <property type="evidence" value="ECO:0007669"/>
    <property type="project" value="TreeGrafter"/>
</dbReference>
<reference evidence="3" key="1">
    <citation type="submission" date="2018-02" db="EMBL/GenBank/DDBJ databases">
        <authorList>
            <person name="Cohen D.B."/>
            <person name="Kent A.D."/>
        </authorList>
    </citation>
    <scope>NUCLEOTIDE SEQUENCE</scope>
</reference>